<proteinExistence type="predicted"/>
<comment type="caution">
    <text evidence="1">The sequence shown here is derived from an EMBL/GenBank/DDBJ whole genome shotgun (WGS) entry which is preliminary data.</text>
</comment>
<protein>
    <submittedName>
        <fullName evidence="1">Uncharacterized protein</fullName>
    </submittedName>
</protein>
<evidence type="ECO:0000313" key="1">
    <source>
        <dbReference type="EMBL" id="MCH4563378.1"/>
    </source>
</evidence>
<evidence type="ECO:0000313" key="2">
    <source>
        <dbReference type="Proteomes" id="UP001202117"/>
    </source>
</evidence>
<dbReference type="EMBL" id="JAKVPY010000009">
    <property type="protein sequence ID" value="MCH4563378.1"/>
    <property type="molecule type" value="Genomic_DNA"/>
</dbReference>
<gene>
    <name evidence="1" type="ORF">MKP05_09575</name>
</gene>
<dbReference type="Proteomes" id="UP001202117">
    <property type="component" value="Unassembled WGS sequence"/>
</dbReference>
<organism evidence="1 2">
    <name type="scientific">Halomonas flagellata</name>
    <dbReference type="NCBI Taxonomy" id="2920385"/>
    <lineage>
        <taxon>Bacteria</taxon>
        <taxon>Pseudomonadati</taxon>
        <taxon>Pseudomonadota</taxon>
        <taxon>Gammaproteobacteria</taxon>
        <taxon>Oceanospirillales</taxon>
        <taxon>Halomonadaceae</taxon>
        <taxon>Halomonas</taxon>
    </lineage>
</organism>
<sequence length="65" mass="7319">MHTTDTSKPLRLLANLAQAEQTYRTAHDTHGTGSLAAGQAWDRMRSAGYQARQYLREVNRMETPS</sequence>
<reference evidence="1 2" key="1">
    <citation type="submission" date="2022-02" db="EMBL/GenBank/DDBJ databases">
        <title>Halomonas fukangensis sp. nov., a halophilic bacterium isolated from a bulk soil of Kalidium foliatum at Fukang.</title>
        <authorList>
            <person name="Huang Y."/>
        </authorList>
    </citation>
    <scope>NUCLEOTIDE SEQUENCE [LARGE SCALE GENOMIC DNA]</scope>
    <source>
        <strain evidence="1 2">EGI 63088</strain>
    </source>
</reference>
<dbReference type="RefSeq" id="WP_240568087.1">
    <property type="nucleotide sequence ID" value="NZ_JAKVPY010000009.1"/>
</dbReference>
<name>A0ABS9RU58_9GAMM</name>
<keyword evidence="2" id="KW-1185">Reference proteome</keyword>
<accession>A0ABS9RU58</accession>